<dbReference type="GO" id="GO:0008374">
    <property type="term" value="F:O-acyltransferase activity"/>
    <property type="evidence" value="ECO:0007669"/>
    <property type="project" value="InterPro"/>
</dbReference>
<dbReference type="AlphaFoldDB" id="A0A1Y1I1A0"/>
<dbReference type="GO" id="GO:0005737">
    <property type="term" value="C:cytoplasm"/>
    <property type="evidence" value="ECO:0000318"/>
    <property type="project" value="GO_Central"/>
</dbReference>
<dbReference type="GO" id="GO:0006629">
    <property type="term" value="P:lipid metabolic process"/>
    <property type="evidence" value="ECO:0000318"/>
    <property type="project" value="GO_Central"/>
</dbReference>
<dbReference type="PANTHER" id="PTHR11440">
    <property type="entry name" value="LECITHIN-CHOLESTEROL ACYLTRANSFERASE-RELATED"/>
    <property type="match status" value="1"/>
</dbReference>
<proteinExistence type="predicted"/>
<name>A0A1Y1I1A0_KLENI</name>
<dbReference type="SUPFAM" id="SSF53474">
    <property type="entry name" value="alpha/beta-Hydrolases"/>
    <property type="match status" value="1"/>
</dbReference>
<feature type="chain" id="PRO_5012801729" description="Phospholipid:diacylglycerol acyltransferase" evidence="2">
    <location>
        <begin position="25"/>
        <end position="647"/>
    </location>
</feature>
<dbReference type="Pfam" id="PF02450">
    <property type="entry name" value="LCAT"/>
    <property type="match status" value="1"/>
</dbReference>
<evidence type="ECO:0000313" key="3">
    <source>
        <dbReference type="EMBL" id="GAQ83732.1"/>
    </source>
</evidence>
<reference evidence="3 4" key="1">
    <citation type="journal article" date="2014" name="Nat. Commun.">
        <title>Klebsormidium flaccidum genome reveals primary factors for plant terrestrial adaptation.</title>
        <authorList>
            <person name="Hori K."/>
            <person name="Maruyama F."/>
            <person name="Fujisawa T."/>
            <person name="Togashi T."/>
            <person name="Yamamoto N."/>
            <person name="Seo M."/>
            <person name="Sato S."/>
            <person name="Yamada T."/>
            <person name="Mori H."/>
            <person name="Tajima N."/>
            <person name="Moriyama T."/>
            <person name="Ikeuchi M."/>
            <person name="Watanabe M."/>
            <person name="Wada H."/>
            <person name="Kobayashi K."/>
            <person name="Saito M."/>
            <person name="Masuda T."/>
            <person name="Sasaki-Sekimoto Y."/>
            <person name="Mashiguchi K."/>
            <person name="Awai K."/>
            <person name="Shimojima M."/>
            <person name="Masuda S."/>
            <person name="Iwai M."/>
            <person name="Nobusawa T."/>
            <person name="Narise T."/>
            <person name="Kondo S."/>
            <person name="Saito H."/>
            <person name="Sato R."/>
            <person name="Murakawa M."/>
            <person name="Ihara Y."/>
            <person name="Oshima-Yamada Y."/>
            <person name="Ohtaka K."/>
            <person name="Satoh M."/>
            <person name="Sonobe K."/>
            <person name="Ishii M."/>
            <person name="Ohtani R."/>
            <person name="Kanamori-Sato M."/>
            <person name="Honoki R."/>
            <person name="Miyazaki D."/>
            <person name="Mochizuki H."/>
            <person name="Umetsu J."/>
            <person name="Higashi K."/>
            <person name="Shibata D."/>
            <person name="Kamiya Y."/>
            <person name="Sato N."/>
            <person name="Nakamura Y."/>
            <person name="Tabata S."/>
            <person name="Ida S."/>
            <person name="Kurokawa K."/>
            <person name="Ohta H."/>
        </authorList>
    </citation>
    <scope>NUCLEOTIDE SEQUENCE [LARGE SCALE GENOMIC DNA]</scope>
    <source>
        <strain evidence="3 4">NIES-2285</strain>
    </source>
</reference>
<feature type="region of interest" description="Disordered" evidence="1">
    <location>
        <begin position="453"/>
        <end position="472"/>
    </location>
</feature>
<evidence type="ECO:0008006" key="5">
    <source>
        <dbReference type="Google" id="ProtNLM"/>
    </source>
</evidence>
<sequence length="647" mass="72607">MGEGNALRPFRLLLLFFALTLDRALNVAAKGGDVNMTAHVPYTTILFPGFASSRLRAWADLDCPLSPLDFHPLDYVWLDVKKVVAVPGCWLKCMMLDADNQTDHPDCKSRPDTGLGAVTELDPGYLTGPLSSIWREMISWLVEFGVDPAAVVAVPYDFRLPPRKLQERDLFFSRLKNTFEMAHLQRGRGAIVLAHSLGNNVFRYFIEFLKGELAPRDYQAWLDRHIHAYHAIGAPFLGAAESMKAALTGLTFGLPISEGTARMMSNSFGSSAWMFPFSRFCPMHPTRKCERWRHKGQPATPTAPVLCKPDADADPYAAWPTDVLQFDMGKPQEEAYPAVSEEAAAAAGVVGNLSPGLNYSYSPADIADGTVFRDIALLDPDAGKMLHRLGKYYHDDPILNPLTPWERPPIKNVYCTYGVDLRTEVGYKYEPSGRPYPENWIMTDVMYEGEGGALTSRSGSPVEGRPSARGGDTTVPYHSLSWCKEWLGPTVNVTRAPQGAHNGSDLFVAVNVHKRSDSSVDVEIPPPFPGTRYTTFFEDSHSIPGWRTAVWEMDRVDHRSIVRHAAFLREMFLETIHESHHQAEHPFVPKDTRSPLRDEDCFWDYGRARCAMPEKCEYRYVFGDIHLGQSCRLKNNLPPKTLLQHYL</sequence>
<dbReference type="OMA" id="SIWMLPF"/>
<dbReference type="EMBL" id="DF237109">
    <property type="protein sequence ID" value="GAQ83732.1"/>
    <property type="molecule type" value="Genomic_DNA"/>
</dbReference>
<dbReference type="Proteomes" id="UP000054558">
    <property type="component" value="Unassembled WGS sequence"/>
</dbReference>
<dbReference type="STRING" id="105231.A0A1Y1I1A0"/>
<feature type="signal peptide" evidence="2">
    <location>
        <begin position="1"/>
        <end position="24"/>
    </location>
</feature>
<protein>
    <recommendedName>
        <fullName evidence="5">Phospholipid:diacylglycerol acyltransferase</fullName>
    </recommendedName>
</protein>
<gene>
    <name evidence="3" type="ORF">KFL_001600010</name>
</gene>
<evidence type="ECO:0000313" key="4">
    <source>
        <dbReference type="Proteomes" id="UP000054558"/>
    </source>
</evidence>
<keyword evidence="4" id="KW-1185">Reference proteome</keyword>
<keyword evidence="2" id="KW-0732">Signal</keyword>
<organism evidence="3 4">
    <name type="scientific">Klebsormidium nitens</name>
    <name type="common">Green alga</name>
    <name type="synonym">Ulothrix nitens</name>
    <dbReference type="NCBI Taxonomy" id="105231"/>
    <lineage>
        <taxon>Eukaryota</taxon>
        <taxon>Viridiplantae</taxon>
        <taxon>Streptophyta</taxon>
        <taxon>Klebsormidiophyceae</taxon>
        <taxon>Klebsormidiales</taxon>
        <taxon>Klebsormidiaceae</taxon>
        <taxon>Klebsormidium</taxon>
    </lineage>
</organism>
<dbReference type="OrthoDB" id="190846at2759"/>
<accession>A0A1Y1I1A0</accession>
<dbReference type="Gene3D" id="3.40.50.1820">
    <property type="entry name" value="alpha/beta hydrolase"/>
    <property type="match status" value="1"/>
</dbReference>
<evidence type="ECO:0000256" key="2">
    <source>
        <dbReference type="SAM" id="SignalP"/>
    </source>
</evidence>
<dbReference type="InterPro" id="IPR029058">
    <property type="entry name" value="AB_hydrolase_fold"/>
</dbReference>
<dbReference type="InterPro" id="IPR003386">
    <property type="entry name" value="LACT/PDAT_acylTrfase"/>
</dbReference>
<evidence type="ECO:0000256" key="1">
    <source>
        <dbReference type="SAM" id="MobiDB-lite"/>
    </source>
</evidence>